<evidence type="ECO:0000259" key="2">
    <source>
        <dbReference type="Pfam" id="PF08605"/>
    </source>
</evidence>
<evidence type="ECO:0000313" key="4">
    <source>
        <dbReference type="Proteomes" id="UP000697127"/>
    </source>
</evidence>
<feature type="compositionally biased region" description="Polar residues" evidence="1">
    <location>
        <begin position="288"/>
        <end position="299"/>
    </location>
</feature>
<dbReference type="InterPro" id="IPR036420">
    <property type="entry name" value="BRCT_dom_sf"/>
</dbReference>
<evidence type="ECO:0000313" key="3">
    <source>
        <dbReference type="EMBL" id="KAG0687027.1"/>
    </source>
</evidence>
<dbReference type="Proteomes" id="UP000697127">
    <property type="component" value="Unassembled WGS sequence"/>
</dbReference>
<feature type="compositionally biased region" description="Low complexity" evidence="1">
    <location>
        <begin position="439"/>
        <end position="462"/>
    </location>
</feature>
<feature type="compositionally biased region" description="Polar residues" evidence="1">
    <location>
        <begin position="46"/>
        <end position="56"/>
    </location>
</feature>
<feature type="compositionally biased region" description="Acidic residues" evidence="1">
    <location>
        <begin position="249"/>
        <end position="259"/>
    </location>
</feature>
<keyword evidence="4" id="KW-1185">Reference proteome</keyword>
<proteinExistence type="predicted"/>
<name>A0A9P6WHF7_9ASCO</name>
<dbReference type="Pfam" id="PF08605">
    <property type="entry name" value="Rad9_Rad53_bind"/>
    <property type="match status" value="1"/>
</dbReference>
<feature type="region of interest" description="Disordered" evidence="1">
    <location>
        <begin position="40"/>
        <end position="62"/>
    </location>
</feature>
<dbReference type="EMBL" id="PUHW01000329">
    <property type="protein sequence ID" value="KAG0687027.1"/>
    <property type="molecule type" value="Genomic_DNA"/>
</dbReference>
<evidence type="ECO:0000256" key="1">
    <source>
        <dbReference type="SAM" id="MobiDB-lite"/>
    </source>
</evidence>
<feature type="domain" description="Rad9-like Rad53-binding" evidence="2">
    <location>
        <begin position="679"/>
        <end position="805"/>
    </location>
</feature>
<dbReference type="InterPro" id="IPR013914">
    <property type="entry name" value="Rad9_Rad53-bd_dom_fun"/>
</dbReference>
<gene>
    <name evidence="3" type="primary">TRIM37</name>
    <name evidence="3" type="ORF">C6P40_002987</name>
</gene>
<reference evidence="3" key="1">
    <citation type="submission" date="2020-11" db="EMBL/GenBank/DDBJ databases">
        <title>Kefir isolates.</title>
        <authorList>
            <person name="Marcisauskas S."/>
            <person name="Kim Y."/>
            <person name="Blasche S."/>
        </authorList>
    </citation>
    <scope>NUCLEOTIDE SEQUENCE</scope>
    <source>
        <strain evidence="3">Olga-1</strain>
    </source>
</reference>
<organism evidence="3 4">
    <name type="scientific">Pichia californica</name>
    <dbReference type="NCBI Taxonomy" id="460514"/>
    <lineage>
        <taxon>Eukaryota</taxon>
        <taxon>Fungi</taxon>
        <taxon>Dikarya</taxon>
        <taxon>Ascomycota</taxon>
        <taxon>Saccharomycotina</taxon>
        <taxon>Pichiomycetes</taxon>
        <taxon>Pichiales</taxon>
        <taxon>Pichiaceae</taxon>
        <taxon>Pichia</taxon>
    </lineage>
</organism>
<sequence length="1123" mass="128282">MSHSGIDSGEVESATNTDDIPLLDDTLSRKLPSLTFEKFIRETNGDKNNQSSNVNQPKDMEENDEINDITEFELNLNGGSPALKDFKNPFDDSPETTDLKKKLETSADDSILFKTPSKIDDVKRMPKFTRDYNSMNTLPSTTPINAFEEFRAMRDRQAHNATFGFNNLEASNIGLVVDVRKVSQDGNEDNSMDDSSIRLNLIPTDTRFQRNLNLHETPEATQVDGNVHDEVIQLLKDRNSKQNIYDGNKEEEEEVEEEQNLLKSLNRDKRYSLSSNDTGYNDDEKLSSKSMNERQVNSEENNEIKDNSTPIIKDTLDITEKNSQNKSDIDIDPKTPSQQKVGFCSTDILIEYSPNISSKALNTIEFRRNEDLVDRNLKETQVIDNFSQSIVLDDEDEDNVDSACIMQKKRIDYGDDIDDDDEEIKTGRNILQTFRIENESQSQSQLESQPELEIQLQSSSQEKIPHRPQFEVQEETNYPIVGVDDIEVHGSEVNSSFGIPDTQPLNIPETLKINTQGMEKDHIPNIEHLNDIDLKLQASSPVKLIGNDQVNDNSAQINSNNIPINDVSENEIPNTSAVSISKLYFDETKTEKKVPRLRNNNLIPDISKATSTPLLLKKKNINNIEDDNYIGEISGDKSTYMMNRLCDALREEITDNVPLDNTSEVVIEREKRGKTYKITDVLDFNCVFIMLDASTRLAGRITKMVESDDSIYVNVKIRDGDVIIEHTKIYAPVCFDIGDPVKYFNDKKHNYVVTGLKRTKNKDKDMIDEIETIGGFNKLLITKNQKNSKEKLKEIEVDLTDIYLTSFMCRQYKHKLFNDSNDFQKYLDYQIRQFALNSDDNGKYSYEINGDDTLINLLPASRSRSLVSNKNRGPFSKCLFVVTGLVLPNAMKPGSRGDSKNNTPRHQRDRELQQIIGFIQSQGGIVLHESGFEDIIKFKLKETLQKKKIGNGINISPRKVKIMNNNGFDDTDLKNKKNGNEFTNYECSELTENGEYYKIKFGKEGDSIDIDEDLGNFEFGCVISSHHLRTLKYLECLCLKWPIIHVEFIKKCMEKEEFLQNWKREWTKFLLISGESTSLNCCIGLDIFSYFQNWINGEGLGKQLQLNKLFHGCRVIIIGDTHQ</sequence>
<feature type="region of interest" description="Disordered" evidence="1">
    <location>
        <begin position="243"/>
        <end position="311"/>
    </location>
</feature>
<accession>A0A9P6WHF7</accession>
<feature type="region of interest" description="Disordered" evidence="1">
    <location>
        <begin position="439"/>
        <end position="465"/>
    </location>
</feature>
<comment type="caution">
    <text evidence="3">The sequence shown here is derived from an EMBL/GenBank/DDBJ whole genome shotgun (WGS) entry which is preliminary data.</text>
</comment>
<feature type="region of interest" description="Disordered" evidence="1">
    <location>
        <begin position="1"/>
        <end position="26"/>
    </location>
</feature>
<dbReference type="Gene3D" id="3.40.50.10190">
    <property type="entry name" value="BRCT domain"/>
    <property type="match status" value="1"/>
</dbReference>
<dbReference type="AlphaFoldDB" id="A0A9P6WHF7"/>
<protein>
    <submittedName>
        <fullName evidence="3">Tripartite motif containing 37</fullName>
    </submittedName>
</protein>
<feature type="non-terminal residue" evidence="3">
    <location>
        <position position="1123"/>
    </location>
</feature>
<dbReference type="SUPFAM" id="SSF52113">
    <property type="entry name" value="BRCT domain"/>
    <property type="match status" value="1"/>
</dbReference>